<dbReference type="EMBL" id="LGUP01000176">
    <property type="protein sequence ID" value="KOG24729.1"/>
    <property type="molecule type" value="Genomic_DNA"/>
</dbReference>
<dbReference type="Proteomes" id="UP000037023">
    <property type="component" value="Unassembled WGS sequence"/>
</dbReference>
<sequence length="302" mass="32435">MAGIKMQPDELDIDVALVEGLVAGRFPEWAGLPVRAVDSAGTDNAMFRLGEEFVVRLPRVPYAARHVEKEQRWLPVLAPHLPLAVPVPVGRAEAGEGFPLPWSVYRWLDGDDAFDAPVADLAHAAVELGRFGRALRGVDASGGPVSFRGGPVTEWEGGHLPGAVRELGADGVVDAELAIAAWESVLRLPQWDGAPVWVHADLLPGNLLTREGRLSAVIDFGGLGVGDPACDMMPAWSLLTADTRHLFREASGADDATWARGRGWALAWGLVTENYYRVTNPVLAEVARRTRTEALAEYASGA</sequence>
<proteinExistence type="predicted"/>
<dbReference type="Pfam" id="PF01636">
    <property type="entry name" value="APH"/>
    <property type="match status" value="1"/>
</dbReference>
<keyword evidence="2" id="KW-0808">Transferase</keyword>
<dbReference type="OrthoDB" id="9797603at2"/>
<dbReference type="InterPro" id="IPR051678">
    <property type="entry name" value="AGP_Transferase"/>
</dbReference>
<dbReference type="SUPFAM" id="SSF56112">
    <property type="entry name" value="Protein kinase-like (PK-like)"/>
    <property type="match status" value="1"/>
</dbReference>
<dbReference type="PANTHER" id="PTHR21310">
    <property type="entry name" value="AMINOGLYCOSIDE PHOSPHOTRANSFERASE-RELATED-RELATED"/>
    <property type="match status" value="1"/>
</dbReference>
<dbReference type="AlphaFoldDB" id="A0A0L8KG64"/>
<dbReference type="CDD" id="cd05155">
    <property type="entry name" value="APH_ChoK_like_1"/>
    <property type="match status" value="1"/>
</dbReference>
<comment type="caution">
    <text evidence="2">The sequence shown here is derived from an EMBL/GenBank/DDBJ whole genome shotgun (WGS) entry which is preliminary data.</text>
</comment>
<evidence type="ECO:0000313" key="2">
    <source>
        <dbReference type="EMBL" id="KOG24729.1"/>
    </source>
</evidence>
<organism evidence="2 3">
    <name type="scientific">Streptomyces viridochromogenes</name>
    <dbReference type="NCBI Taxonomy" id="1938"/>
    <lineage>
        <taxon>Bacteria</taxon>
        <taxon>Bacillati</taxon>
        <taxon>Actinomycetota</taxon>
        <taxon>Actinomycetes</taxon>
        <taxon>Kitasatosporales</taxon>
        <taxon>Streptomycetaceae</taxon>
        <taxon>Streptomyces</taxon>
    </lineage>
</organism>
<reference evidence="2 3" key="1">
    <citation type="submission" date="2015-06" db="EMBL/GenBank/DDBJ databases">
        <authorList>
            <person name="Hoefler B.C."/>
            <person name="Straight P.D."/>
        </authorList>
    </citation>
    <scope>NUCLEOTIDE SEQUENCE [LARGE SCALE GENOMIC DNA]</scope>
    <source>
        <strain evidence="2 3">NRRL 3427</strain>
    </source>
</reference>
<name>A0A0L8KG64_STRVR</name>
<dbReference type="Gene3D" id="3.90.1200.10">
    <property type="match status" value="1"/>
</dbReference>
<accession>A0A0L8KG64</accession>
<dbReference type="PANTHER" id="PTHR21310:SF42">
    <property type="entry name" value="BIFUNCTIONAL AAC_APH"/>
    <property type="match status" value="1"/>
</dbReference>
<feature type="domain" description="Aminoglycoside phosphotransferase" evidence="1">
    <location>
        <begin position="39"/>
        <end position="264"/>
    </location>
</feature>
<dbReference type="Gene3D" id="3.30.200.20">
    <property type="entry name" value="Phosphorylase Kinase, domain 1"/>
    <property type="match status" value="1"/>
</dbReference>
<dbReference type="GO" id="GO:0016740">
    <property type="term" value="F:transferase activity"/>
    <property type="evidence" value="ECO:0007669"/>
    <property type="project" value="UniProtKB-KW"/>
</dbReference>
<dbReference type="InterPro" id="IPR002575">
    <property type="entry name" value="Aminoglycoside_PTrfase"/>
</dbReference>
<dbReference type="RefSeq" id="WP_033212753.1">
    <property type="nucleotide sequence ID" value="NZ_LGUP01000176.1"/>
</dbReference>
<gene>
    <name evidence="2" type="ORF">ADK34_18280</name>
</gene>
<evidence type="ECO:0000259" key="1">
    <source>
        <dbReference type="Pfam" id="PF01636"/>
    </source>
</evidence>
<evidence type="ECO:0000313" key="3">
    <source>
        <dbReference type="Proteomes" id="UP000037023"/>
    </source>
</evidence>
<dbReference type="InterPro" id="IPR011009">
    <property type="entry name" value="Kinase-like_dom_sf"/>
</dbReference>
<dbReference type="PATRIC" id="fig|1938.6.peg.3945"/>
<protein>
    <submittedName>
        <fullName evidence="2">Phosphotransferase</fullName>
    </submittedName>
</protein>